<organism evidence="7 8">
    <name type="scientific">Mycena sanguinolenta</name>
    <dbReference type="NCBI Taxonomy" id="230812"/>
    <lineage>
        <taxon>Eukaryota</taxon>
        <taxon>Fungi</taxon>
        <taxon>Dikarya</taxon>
        <taxon>Basidiomycota</taxon>
        <taxon>Agaricomycotina</taxon>
        <taxon>Agaricomycetes</taxon>
        <taxon>Agaricomycetidae</taxon>
        <taxon>Agaricales</taxon>
        <taxon>Marasmiineae</taxon>
        <taxon>Mycenaceae</taxon>
        <taxon>Mycena</taxon>
    </lineage>
</organism>
<reference evidence="7" key="1">
    <citation type="submission" date="2020-05" db="EMBL/GenBank/DDBJ databases">
        <title>Mycena genomes resolve the evolution of fungal bioluminescence.</title>
        <authorList>
            <person name="Tsai I.J."/>
        </authorList>
    </citation>
    <scope>NUCLEOTIDE SEQUENCE</scope>
    <source>
        <strain evidence="7">160909Yilan</strain>
    </source>
</reference>
<feature type="region of interest" description="Disordered" evidence="5">
    <location>
        <begin position="719"/>
        <end position="763"/>
    </location>
</feature>
<evidence type="ECO:0000313" key="8">
    <source>
        <dbReference type="Proteomes" id="UP000623467"/>
    </source>
</evidence>
<name>A0A8H6XVW8_9AGAR</name>
<protein>
    <submittedName>
        <fullName evidence="7">Kinase-like protein</fullName>
    </submittedName>
</protein>
<feature type="domain" description="Protein kinase" evidence="6">
    <location>
        <begin position="180"/>
        <end position="455"/>
    </location>
</feature>
<evidence type="ECO:0000256" key="4">
    <source>
        <dbReference type="ARBA" id="ARBA00022840"/>
    </source>
</evidence>
<feature type="compositionally biased region" description="Basic and acidic residues" evidence="5">
    <location>
        <begin position="871"/>
        <end position="885"/>
    </location>
</feature>
<evidence type="ECO:0000313" key="7">
    <source>
        <dbReference type="EMBL" id="KAF7349185.1"/>
    </source>
</evidence>
<dbReference type="OrthoDB" id="2314769at2759"/>
<dbReference type="Gene3D" id="1.10.510.10">
    <property type="entry name" value="Transferase(Phosphotransferase) domain 1"/>
    <property type="match status" value="1"/>
</dbReference>
<evidence type="ECO:0000256" key="5">
    <source>
        <dbReference type="SAM" id="MobiDB-lite"/>
    </source>
</evidence>
<evidence type="ECO:0000256" key="1">
    <source>
        <dbReference type="ARBA" id="ARBA00022679"/>
    </source>
</evidence>
<dbReference type="PROSITE" id="PS00109">
    <property type="entry name" value="PROTEIN_KINASE_TYR"/>
    <property type="match status" value="1"/>
</dbReference>
<feature type="compositionally biased region" description="Low complexity" evidence="5">
    <location>
        <begin position="886"/>
        <end position="895"/>
    </location>
</feature>
<dbReference type="GO" id="GO:0004674">
    <property type="term" value="F:protein serine/threonine kinase activity"/>
    <property type="evidence" value="ECO:0007669"/>
    <property type="project" value="TreeGrafter"/>
</dbReference>
<keyword evidence="1" id="KW-0808">Transferase</keyword>
<feature type="compositionally biased region" description="Basic residues" evidence="5">
    <location>
        <begin position="721"/>
        <end position="737"/>
    </location>
</feature>
<keyword evidence="4" id="KW-0067">ATP-binding</keyword>
<dbReference type="InterPro" id="IPR001245">
    <property type="entry name" value="Ser-Thr/Tyr_kinase_cat_dom"/>
</dbReference>
<proteinExistence type="predicted"/>
<dbReference type="InterPro" id="IPR051681">
    <property type="entry name" value="Ser/Thr_Kinases-Pseudokinases"/>
</dbReference>
<feature type="region of interest" description="Disordered" evidence="5">
    <location>
        <begin position="832"/>
        <end position="895"/>
    </location>
</feature>
<keyword evidence="8" id="KW-1185">Reference proteome</keyword>
<accession>A0A8H6XVW8</accession>
<evidence type="ECO:0000259" key="6">
    <source>
        <dbReference type="PROSITE" id="PS50011"/>
    </source>
</evidence>
<dbReference type="InterPro" id="IPR008266">
    <property type="entry name" value="Tyr_kinase_AS"/>
</dbReference>
<dbReference type="PANTHER" id="PTHR44329:SF288">
    <property type="entry name" value="MITOGEN-ACTIVATED PROTEIN KINASE KINASE KINASE 20"/>
    <property type="match status" value="1"/>
</dbReference>
<dbReference type="PROSITE" id="PS50011">
    <property type="entry name" value="PROTEIN_KINASE_DOM"/>
    <property type="match status" value="1"/>
</dbReference>
<keyword evidence="3 7" id="KW-0418">Kinase</keyword>
<dbReference type="Proteomes" id="UP000623467">
    <property type="component" value="Unassembled WGS sequence"/>
</dbReference>
<evidence type="ECO:0000256" key="3">
    <source>
        <dbReference type="ARBA" id="ARBA00022777"/>
    </source>
</evidence>
<dbReference type="InterPro" id="IPR000719">
    <property type="entry name" value="Prot_kinase_dom"/>
</dbReference>
<evidence type="ECO:0000256" key="2">
    <source>
        <dbReference type="ARBA" id="ARBA00022741"/>
    </source>
</evidence>
<sequence>MNADMMKEDNGPVTGLRILIYEASLSFLKSACDEFSLRSASELEQVMVLRRTVENYISSMTSDDIIGAIIGSLECRQKVLELSNELKLTNDPGLRTALRGDEERVAALLVSIFNSKSDEERILRLEGDSAQHFLDVVQEALDNGFIVAQEHTKMALRIIRKLSESCDKLPSSLFIIGVEGRDEYPTFGGGFGDIYRASYGDQRVALKRMRHFLRGSELRRIRLKFCREALLWKDLRHPNILPFLGIDRDSFPSLLCMVSPWMKHGTVLNYLKIHGFTNVDKLASYVPPDTTVELYEIASGLEYLHLHNMVHGDLRGANILIKDDWSACLTDFGLSIFSDATARTSTNRGGSLYWMAPELLHPERFGLKFTRTPATDMYAFACVCFELYTERPPFADLPETAALMKVLDGERPERPPGPPVMSDTLWQNITDSWGQNPVTRPSAQFVLQNMVRPNADSSAPSSSILSATHSASSAAFTTTENHLHVTLASIDRSFSSVVVSTAEETTNPLDELSMSLLSLPDLGTDRPGSALLSRYLEQTLSTKHDNFSSERERLYTQLDNAQAEMQLLTEQVSNETAQNQLILLNEEIQRLRSKAEFSSPEGESPTDFWDSPTQLPPPISAGESDSDAIDTSTLFLTPWEGFVEPKALPDEHSPLDYIKPDSGYCGAAGCPYSCDCEPFILFSPDLRDTAPANLGRSNRSVSAVLGSAGVPSGLSLALKQTRARSRFRSHSRPRSRSLSRAPSPSKRIPNPPSGSPIPSMSTSIPILNPHYELRGQLQDILRDLAISSSLPNWPPSPPPLSREYRNRAGSAMEAAALKDRSVPRDGHLYPPMAHHSDHPSPLHTSTPLFDPVTPQRPLLYRSASSASQAADELHRSDKERRRSERAAAAARPPTP</sequence>
<dbReference type="InterPro" id="IPR011009">
    <property type="entry name" value="Kinase-like_dom_sf"/>
</dbReference>
<dbReference type="PANTHER" id="PTHR44329">
    <property type="entry name" value="SERINE/THREONINE-PROTEIN KINASE TNNI3K-RELATED"/>
    <property type="match status" value="1"/>
</dbReference>
<feature type="region of interest" description="Disordered" evidence="5">
    <location>
        <begin position="593"/>
        <end position="627"/>
    </location>
</feature>
<keyword evidence="2" id="KW-0547">Nucleotide-binding</keyword>
<dbReference type="Pfam" id="PF07714">
    <property type="entry name" value="PK_Tyr_Ser-Thr"/>
    <property type="match status" value="1"/>
</dbReference>
<gene>
    <name evidence="7" type="ORF">MSAN_01707900</name>
</gene>
<comment type="caution">
    <text evidence="7">The sequence shown here is derived from an EMBL/GenBank/DDBJ whole genome shotgun (WGS) entry which is preliminary data.</text>
</comment>
<dbReference type="GO" id="GO:0005524">
    <property type="term" value="F:ATP binding"/>
    <property type="evidence" value="ECO:0007669"/>
    <property type="project" value="UniProtKB-KW"/>
</dbReference>
<dbReference type="AlphaFoldDB" id="A0A8H6XVW8"/>
<dbReference type="SUPFAM" id="SSF56112">
    <property type="entry name" value="Protein kinase-like (PK-like)"/>
    <property type="match status" value="1"/>
</dbReference>
<dbReference type="EMBL" id="JACAZH010000016">
    <property type="protein sequence ID" value="KAF7349185.1"/>
    <property type="molecule type" value="Genomic_DNA"/>
</dbReference>